<evidence type="ECO:0000256" key="6">
    <source>
        <dbReference type="ARBA" id="ARBA00023002"/>
    </source>
</evidence>
<keyword evidence="12" id="KW-1185">Reference proteome</keyword>
<comment type="cofactor">
    <cofactor evidence="1">
        <name>L-ascorbate</name>
        <dbReference type="ChEBI" id="CHEBI:38290"/>
    </cofactor>
</comment>
<evidence type="ECO:0000256" key="3">
    <source>
        <dbReference type="ARBA" id="ARBA00022723"/>
    </source>
</evidence>
<gene>
    <name evidence="11" type="ORF">C2E21_1575</name>
</gene>
<dbReference type="Pfam" id="PF13661">
    <property type="entry name" value="2OG-FeII_Oxy_4"/>
    <property type="match status" value="1"/>
</dbReference>
<evidence type="ECO:0000313" key="11">
    <source>
        <dbReference type="EMBL" id="PRW59644.1"/>
    </source>
</evidence>
<name>A0A2P6TZZ8_CHLSO</name>
<evidence type="ECO:0000256" key="1">
    <source>
        <dbReference type="ARBA" id="ARBA00001961"/>
    </source>
</evidence>
<keyword evidence="3" id="KW-0479">Metal-binding</keyword>
<comment type="similarity">
    <text evidence="2">Belongs to the TPA1 family.</text>
</comment>
<feature type="compositionally biased region" description="Low complexity" evidence="9">
    <location>
        <begin position="980"/>
        <end position="991"/>
    </location>
</feature>
<dbReference type="GO" id="GO:0031543">
    <property type="term" value="F:peptidyl-proline dioxygenase activity"/>
    <property type="evidence" value="ECO:0007669"/>
    <property type="project" value="UniProtKB-ARBA"/>
</dbReference>
<dbReference type="OrthoDB" id="430522at2759"/>
<evidence type="ECO:0000256" key="2">
    <source>
        <dbReference type="ARBA" id="ARBA00007443"/>
    </source>
</evidence>
<comment type="catalytic activity">
    <reaction evidence="8">
        <text>[ribosomal protein uS12]-L-proline + 2-oxoglutarate + O2 = [ribosomal protein uS12]-(3S)-3-hydroxy-L-proline + succinate + CO2</text>
        <dbReference type="Rhea" id="RHEA:54156"/>
        <dbReference type="Rhea" id="RHEA-COMP:13816"/>
        <dbReference type="Rhea" id="RHEA-COMP:13818"/>
        <dbReference type="ChEBI" id="CHEBI:15379"/>
        <dbReference type="ChEBI" id="CHEBI:16526"/>
        <dbReference type="ChEBI" id="CHEBI:16810"/>
        <dbReference type="ChEBI" id="CHEBI:30031"/>
        <dbReference type="ChEBI" id="CHEBI:50342"/>
        <dbReference type="ChEBI" id="CHEBI:85428"/>
    </reaction>
</comment>
<dbReference type="PANTHER" id="PTHR12117">
    <property type="entry name" value="HISTONE ACETYLTRANSFERASE COMPLEX"/>
    <property type="match status" value="1"/>
</dbReference>
<evidence type="ECO:0000256" key="8">
    <source>
        <dbReference type="ARBA" id="ARBA00047444"/>
    </source>
</evidence>
<evidence type="ECO:0000256" key="7">
    <source>
        <dbReference type="ARBA" id="ARBA00023004"/>
    </source>
</evidence>
<dbReference type="GO" id="GO:0005506">
    <property type="term" value="F:iron ion binding"/>
    <property type="evidence" value="ECO:0007669"/>
    <property type="project" value="InterPro"/>
</dbReference>
<protein>
    <submittedName>
        <fullName evidence="11">PKHD-type hydroxylase ofd1</fullName>
    </submittedName>
</protein>
<dbReference type="Proteomes" id="UP000239899">
    <property type="component" value="Unassembled WGS sequence"/>
</dbReference>
<dbReference type="InterPro" id="IPR051842">
    <property type="entry name" value="uS12_prolyl_hydroxylase"/>
</dbReference>
<feature type="region of interest" description="Disordered" evidence="9">
    <location>
        <begin position="980"/>
        <end position="1040"/>
    </location>
</feature>
<dbReference type="SMART" id="SM00702">
    <property type="entry name" value="P4Hc"/>
    <property type="match status" value="1"/>
</dbReference>
<evidence type="ECO:0000313" key="12">
    <source>
        <dbReference type="Proteomes" id="UP000239899"/>
    </source>
</evidence>
<organism evidence="11 12">
    <name type="scientific">Chlorella sorokiniana</name>
    <name type="common">Freshwater green alga</name>
    <dbReference type="NCBI Taxonomy" id="3076"/>
    <lineage>
        <taxon>Eukaryota</taxon>
        <taxon>Viridiplantae</taxon>
        <taxon>Chlorophyta</taxon>
        <taxon>core chlorophytes</taxon>
        <taxon>Trebouxiophyceae</taxon>
        <taxon>Chlorellales</taxon>
        <taxon>Chlorellaceae</taxon>
        <taxon>Chlorella clade</taxon>
        <taxon>Chlorella</taxon>
    </lineage>
</organism>
<evidence type="ECO:0000256" key="4">
    <source>
        <dbReference type="ARBA" id="ARBA00022896"/>
    </source>
</evidence>
<keyword evidence="4" id="KW-0847">Vitamin C</keyword>
<evidence type="ECO:0000259" key="10">
    <source>
        <dbReference type="PROSITE" id="PS51471"/>
    </source>
</evidence>
<sequence>MAADDGTVFRAGLLSTGEELKARYDASKPYPHCVIREFCNPDLLRKVRDEIIENVEATYKETDLFKMLQTGDLANMDALPAEQAAKLPTVRKLRDAIYSPEFRAFISHVTGCGELSDQTDCACNIHPFGGHLLCHDDVIGNRRVSYIVYLTDPDQGWTAEDGGALELYPQGKDTPHEPDVIPTATALPLWNSMAFFKVQPGFSFHSIQEVFSQDKPRMSIQGWFHTDQAPDNVELATRSQLQLRAGQDTAHDFQPFTGGAPSDELSADDLAALGKYVNPSYLQEENWLKLQAAFEQEGSVQLQNFLSPAWAEQVSAAIAAADVAAKAGRGQVPAYDAGICGGWQAVGPCHKQRYLRYAPVAANGGDAEGAAAASAVGGLLAQIRDELFSTAAFARLLTKFTTIGLEGQQSEVRRFRPGLDYTVAHYGVLTKDPQLDAVLCFVTSSDSDDKAAWDSGEVGGYEAYLLADDDNEAAEVYKAAQDDETGVLNVSPAANTLNLVLRDEGLMKFVKYLSAAAPSSRFDIAAVYKPEPDSDEEEEAAAAADELAAAAPRALRRSPMAVYRLLGALGGLLLLLAAGAAAKPAKRSPQGPNWTEVYNKLTGRTGRDPNPEFCVIVRTYWGHGQTAGDGGLRRLLRSLQLQSVQSWEAVLLVLDARPFEDLHHIVQDFHDDRIWVFAEWIDKAFKPKVGVEWAPGYHGTLYNLTDDAIQVCPPSTRWLVVTNGDNEYADNFMQLVKDGGKGADLVAVDFYSRYQRPTAPSCERFAAIEGAPPCKTNRLRWCHTDLGANAISYQRFQKEGRRFGTLGAVSGGLEAEHFDGVMMQALMAANWSVQHLEGVCPFNHAPSFQSCGWSGGVWDDRDIVSWETAGGRCLTPAEAAAVLVEDKEAEEVLIQASSDGNATAYEGVQPESLRVRCLRKRHYMRDDVLGAAVEWFNALCVDDYDLPAFRQWQAAQADLAAAGGDGEGAAAGDVAARAAEAAKQQQAAAAGQGAGEDGEEVEDFYALQDEFYKEPAGKAAAEGQQPQDGEEEDAPTATER</sequence>
<dbReference type="InterPro" id="IPR005123">
    <property type="entry name" value="Oxoglu/Fe-dep_dioxygenase_dom"/>
</dbReference>
<dbReference type="AlphaFoldDB" id="A0A2P6TZZ8"/>
<keyword evidence="6" id="KW-0560">Oxidoreductase</keyword>
<dbReference type="PROSITE" id="PS51471">
    <property type="entry name" value="FE2OG_OXY"/>
    <property type="match status" value="1"/>
</dbReference>
<comment type="caution">
    <text evidence="11">The sequence shown here is derived from an EMBL/GenBank/DDBJ whole genome shotgun (WGS) entry which is preliminary data.</text>
</comment>
<dbReference type="EMBL" id="LHPG02000003">
    <property type="protein sequence ID" value="PRW59644.1"/>
    <property type="molecule type" value="Genomic_DNA"/>
</dbReference>
<reference evidence="11 12" key="1">
    <citation type="journal article" date="2018" name="Plant J.">
        <title>Genome sequences of Chlorella sorokiniana UTEX 1602 and Micractinium conductrix SAG 241.80: implications to maltose excretion by a green alga.</title>
        <authorList>
            <person name="Arriola M.B."/>
            <person name="Velmurugan N."/>
            <person name="Zhang Y."/>
            <person name="Plunkett M.H."/>
            <person name="Hondzo H."/>
            <person name="Barney B.M."/>
        </authorList>
    </citation>
    <scope>NUCLEOTIDE SEQUENCE [LARGE SCALE GENOMIC DNA]</scope>
    <source>
        <strain evidence="12">UTEX 1602</strain>
    </source>
</reference>
<dbReference type="Gene3D" id="2.60.120.620">
    <property type="entry name" value="q2cbj1_9rhob like domain"/>
    <property type="match status" value="1"/>
</dbReference>
<dbReference type="InterPro" id="IPR043044">
    <property type="entry name" value="TPA1/Ofd1_C"/>
</dbReference>
<proteinExistence type="inferred from homology"/>
<dbReference type="STRING" id="3076.A0A2P6TZZ8"/>
<feature type="domain" description="Fe2OG dioxygenase" evidence="10">
    <location>
        <begin position="117"/>
        <end position="226"/>
    </location>
</feature>
<keyword evidence="5" id="KW-0223">Dioxygenase</keyword>
<dbReference type="GO" id="GO:0031418">
    <property type="term" value="F:L-ascorbic acid binding"/>
    <property type="evidence" value="ECO:0007669"/>
    <property type="project" value="UniProtKB-KW"/>
</dbReference>
<dbReference type="InterPro" id="IPR019601">
    <property type="entry name" value="Oxoglutarate/Fe-dep_Oase_C"/>
</dbReference>
<dbReference type="InterPro" id="IPR006620">
    <property type="entry name" value="Pro_4_hyd_alph"/>
</dbReference>
<dbReference type="InterPro" id="IPR039558">
    <property type="entry name" value="TPA1/OFD1_N"/>
</dbReference>
<dbReference type="Pfam" id="PF10637">
    <property type="entry name" value="Ofd1_CTDD"/>
    <property type="match status" value="1"/>
</dbReference>
<evidence type="ECO:0000256" key="5">
    <source>
        <dbReference type="ARBA" id="ARBA00022964"/>
    </source>
</evidence>
<dbReference type="PANTHER" id="PTHR12117:SF0">
    <property type="entry name" value="PROLYL 3-HYDROXYLASE OGFOD1"/>
    <property type="match status" value="1"/>
</dbReference>
<dbReference type="Gene3D" id="3.60.130.20">
    <property type="entry name" value="Oxoglutarate/iron-dependent oxygenase, C-terminal degradation domain"/>
    <property type="match status" value="1"/>
</dbReference>
<keyword evidence="7" id="KW-0408">Iron</keyword>
<evidence type="ECO:0000256" key="9">
    <source>
        <dbReference type="SAM" id="MobiDB-lite"/>
    </source>
</evidence>
<accession>A0A2P6TZZ8</accession>